<name>A0ABT8VHC4_9BACL</name>
<evidence type="ECO:0000313" key="1">
    <source>
        <dbReference type="EMBL" id="MDO3680382.1"/>
    </source>
</evidence>
<dbReference type="Proteomes" id="UP001168883">
    <property type="component" value="Unassembled WGS sequence"/>
</dbReference>
<sequence>MIVKIDFGMHQEFIDIADELGERIEQLQSEFLEWLYDKEIDHRYWIYKDGYKWGVNYRASAFVEWLNARITVVKEAVLLEGNQFISAKTISF</sequence>
<reference evidence="1" key="1">
    <citation type="submission" date="2023-07" db="EMBL/GenBank/DDBJ databases">
        <authorList>
            <person name="Aktuganov G."/>
            <person name="Boyko T."/>
            <person name="Delegan Y."/>
            <person name="Galimzianova N."/>
            <person name="Gilvanova E."/>
            <person name="Korobov V."/>
            <person name="Kuzmina L."/>
            <person name="Melentiev A."/>
            <person name="Milman P."/>
            <person name="Ryabova A."/>
            <person name="Stupak E."/>
            <person name="Yasakov T."/>
            <person name="Zharikova N."/>
            <person name="Zhurenko E."/>
        </authorList>
    </citation>
    <scope>NUCLEOTIDE SEQUENCE</scope>
    <source>
        <strain evidence="1">IB-739</strain>
    </source>
</reference>
<gene>
    <name evidence="1" type="ORF">Q3C12_25570</name>
</gene>
<protein>
    <recommendedName>
        <fullName evidence="3">Phage protein</fullName>
    </recommendedName>
</protein>
<proteinExistence type="predicted"/>
<evidence type="ECO:0000313" key="2">
    <source>
        <dbReference type="Proteomes" id="UP001168883"/>
    </source>
</evidence>
<keyword evidence="2" id="KW-1185">Reference proteome</keyword>
<comment type="caution">
    <text evidence="1">The sequence shown here is derived from an EMBL/GenBank/DDBJ whole genome shotgun (WGS) entry which is preliminary data.</text>
</comment>
<dbReference type="RefSeq" id="WP_127489191.1">
    <property type="nucleotide sequence ID" value="NZ_JARLKN010000163.1"/>
</dbReference>
<dbReference type="EMBL" id="JAUMKJ010000040">
    <property type="protein sequence ID" value="MDO3680382.1"/>
    <property type="molecule type" value="Genomic_DNA"/>
</dbReference>
<accession>A0ABT8VHC4</accession>
<evidence type="ECO:0008006" key="3">
    <source>
        <dbReference type="Google" id="ProtNLM"/>
    </source>
</evidence>
<organism evidence="1 2">
    <name type="scientific">Paenibacillus ehimensis</name>
    <dbReference type="NCBI Taxonomy" id="79264"/>
    <lineage>
        <taxon>Bacteria</taxon>
        <taxon>Bacillati</taxon>
        <taxon>Bacillota</taxon>
        <taxon>Bacilli</taxon>
        <taxon>Bacillales</taxon>
        <taxon>Paenibacillaceae</taxon>
        <taxon>Paenibacillus</taxon>
    </lineage>
</organism>